<keyword evidence="2" id="KW-1185">Reference proteome</keyword>
<protein>
    <submittedName>
        <fullName evidence="1">Uncharacterized protein</fullName>
    </submittedName>
</protein>
<comment type="caution">
    <text evidence="1">The sequence shown here is derived from an EMBL/GenBank/DDBJ whole genome shotgun (WGS) entry which is preliminary data.</text>
</comment>
<evidence type="ECO:0000313" key="1">
    <source>
        <dbReference type="EMBL" id="MBA0571865.1"/>
    </source>
</evidence>
<organism evidence="1 2">
    <name type="scientific">Gossypium lobatum</name>
    <dbReference type="NCBI Taxonomy" id="34289"/>
    <lineage>
        <taxon>Eukaryota</taxon>
        <taxon>Viridiplantae</taxon>
        <taxon>Streptophyta</taxon>
        <taxon>Embryophyta</taxon>
        <taxon>Tracheophyta</taxon>
        <taxon>Spermatophyta</taxon>
        <taxon>Magnoliopsida</taxon>
        <taxon>eudicotyledons</taxon>
        <taxon>Gunneridae</taxon>
        <taxon>Pentapetalae</taxon>
        <taxon>rosids</taxon>
        <taxon>malvids</taxon>
        <taxon>Malvales</taxon>
        <taxon>Malvaceae</taxon>
        <taxon>Malvoideae</taxon>
        <taxon>Gossypium</taxon>
    </lineage>
</organism>
<reference evidence="1 2" key="1">
    <citation type="journal article" date="2019" name="Genome Biol. Evol.">
        <title>Insights into the evolution of the New World diploid cottons (Gossypium, subgenus Houzingenia) based on genome sequencing.</title>
        <authorList>
            <person name="Grover C.E."/>
            <person name="Arick M.A. 2nd"/>
            <person name="Thrash A."/>
            <person name="Conover J.L."/>
            <person name="Sanders W.S."/>
            <person name="Peterson D.G."/>
            <person name="Frelichowski J.E."/>
            <person name="Scheffler J.A."/>
            <person name="Scheffler B.E."/>
            <person name="Wendel J.F."/>
        </authorList>
    </citation>
    <scope>NUCLEOTIDE SEQUENCE [LARGE SCALE GENOMIC DNA]</scope>
    <source>
        <strain evidence="1">157</strain>
        <tissue evidence="1">Leaf</tissue>
    </source>
</reference>
<sequence length="149" mass="16755">MLLALKTHNLHKFIDASIVPPPQHITNVAEVTKVNPDVENFERQDNAFSSWLLFFEGFTFSNERSMKHFLMKIKLFCENSTSCGEVISEHEHITTILNGLSLEYESVITVISTNQVFFSLQGFTTILLDVKAQQQSLVVDVNVGSPAPL</sequence>
<dbReference type="EMBL" id="JABEZX010000012">
    <property type="protein sequence ID" value="MBA0571865.1"/>
    <property type="molecule type" value="Genomic_DNA"/>
</dbReference>
<name>A0A7J8N4N1_9ROSI</name>
<proteinExistence type="predicted"/>
<accession>A0A7J8N4N1</accession>
<gene>
    <name evidence="1" type="ORF">Golob_002234</name>
</gene>
<dbReference type="AlphaFoldDB" id="A0A7J8N4N1"/>
<dbReference type="PANTHER" id="PTHR47481:SF30">
    <property type="entry name" value="CCHC-TYPE DOMAIN-CONTAINING PROTEIN"/>
    <property type="match status" value="1"/>
</dbReference>
<evidence type="ECO:0000313" key="2">
    <source>
        <dbReference type="Proteomes" id="UP000593572"/>
    </source>
</evidence>
<dbReference type="Proteomes" id="UP000593572">
    <property type="component" value="Unassembled WGS sequence"/>
</dbReference>
<dbReference type="PANTHER" id="PTHR47481">
    <property type="match status" value="1"/>
</dbReference>